<reference evidence="1" key="1">
    <citation type="submission" date="2021-09" db="EMBL/GenBank/DDBJ databases">
        <title>The genome of Mauremys mutica provides insights into the evolution of semi-aquatic lifestyle.</title>
        <authorList>
            <person name="Gong S."/>
            <person name="Gao Y."/>
        </authorList>
    </citation>
    <scope>NUCLEOTIDE SEQUENCE</scope>
    <source>
        <strain evidence="1">MM-2020</strain>
        <tissue evidence="1">Muscle</tissue>
    </source>
</reference>
<protein>
    <submittedName>
        <fullName evidence="1">Uncharacterized protein</fullName>
    </submittedName>
</protein>
<proteinExistence type="predicted"/>
<dbReference type="Proteomes" id="UP000827986">
    <property type="component" value="Unassembled WGS sequence"/>
</dbReference>
<keyword evidence="2" id="KW-1185">Reference proteome</keyword>
<accession>A0A9D4BB04</accession>
<gene>
    <name evidence="1" type="ORF">KIL84_019844</name>
</gene>
<evidence type="ECO:0000313" key="2">
    <source>
        <dbReference type="Proteomes" id="UP000827986"/>
    </source>
</evidence>
<comment type="caution">
    <text evidence="1">The sequence shown here is derived from an EMBL/GenBank/DDBJ whole genome shotgun (WGS) entry which is preliminary data.</text>
</comment>
<evidence type="ECO:0000313" key="1">
    <source>
        <dbReference type="EMBL" id="KAH1187095.1"/>
    </source>
</evidence>
<dbReference type="EMBL" id="JAHDVG010000463">
    <property type="protein sequence ID" value="KAH1187095.1"/>
    <property type="molecule type" value="Genomic_DNA"/>
</dbReference>
<name>A0A9D4BB04_9SAUR</name>
<sequence>MQSNFFQLANTGNITVTFIHTLKCNRLSSEPRSTVLKQNPAPSPGVFPPPFYIWKSPKSGFRTKNIQANFHISCEETVYHFTSILSKLWALLAQCSQLSDVA</sequence>
<organism evidence="1 2">
    <name type="scientific">Mauremys mutica</name>
    <name type="common">yellowpond turtle</name>
    <dbReference type="NCBI Taxonomy" id="74926"/>
    <lineage>
        <taxon>Eukaryota</taxon>
        <taxon>Metazoa</taxon>
        <taxon>Chordata</taxon>
        <taxon>Craniata</taxon>
        <taxon>Vertebrata</taxon>
        <taxon>Euteleostomi</taxon>
        <taxon>Archelosauria</taxon>
        <taxon>Testudinata</taxon>
        <taxon>Testudines</taxon>
        <taxon>Cryptodira</taxon>
        <taxon>Durocryptodira</taxon>
        <taxon>Testudinoidea</taxon>
        <taxon>Geoemydidae</taxon>
        <taxon>Geoemydinae</taxon>
        <taxon>Mauremys</taxon>
    </lineage>
</organism>
<dbReference type="AlphaFoldDB" id="A0A9D4BB04"/>